<dbReference type="InterPro" id="IPR011761">
    <property type="entry name" value="ATP-grasp"/>
</dbReference>
<dbReference type="GO" id="GO:0071555">
    <property type="term" value="P:cell wall organization"/>
    <property type="evidence" value="ECO:0007669"/>
    <property type="project" value="UniProtKB-KW"/>
</dbReference>
<dbReference type="Gene3D" id="3.30.1490.20">
    <property type="entry name" value="ATP-grasp fold, A domain"/>
    <property type="match status" value="1"/>
</dbReference>
<gene>
    <name evidence="4" type="primary">ddl</name>
    <name evidence="7" type="ORF">SCLAV_3446</name>
</gene>
<dbReference type="InterPro" id="IPR011095">
    <property type="entry name" value="Dala_Dala_lig_C"/>
</dbReference>
<comment type="function">
    <text evidence="4">Cell wall formation.</text>
</comment>
<dbReference type="GO" id="GO:0008360">
    <property type="term" value="P:regulation of cell shape"/>
    <property type="evidence" value="ECO:0007669"/>
    <property type="project" value="UniProtKB-KW"/>
</dbReference>
<dbReference type="PANTHER" id="PTHR23132:SF23">
    <property type="entry name" value="D-ALANINE--D-ALANINE LIGASE B"/>
    <property type="match status" value="1"/>
</dbReference>
<comment type="similarity">
    <text evidence="1 4">Belongs to the D-alanine--D-alanine ligase family.</text>
</comment>
<evidence type="ECO:0000313" key="8">
    <source>
        <dbReference type="Proteomes" id="UP000002357"/>
    </source>
</evidence>
<evidence type="ECO:0000259" key="6">
    <source>
        <dbReference type="PROSITE" id="PS50975"/>
    </source>
</evidence>
<dbReference type="Gene3D" id="3.30.470.20">
    <property type="entry name" value="ATP-grasp fold, B domain"/>
    <property type="match status" value="1"/>
</dbReference>
<dbReference type="GeneID" id="93730044"/>
<accession>E2Q112</accession>
<dbReference type="PANTHER" id="PTHR23132">
    <property type="entry name" value="D-ALANINE--D-ALANINE LIGASE"/>
    <property type="match status" value="1"/>
</dbReference>
<dbReference type="Gene3D" id="3.40.50.20">
    <property type="match status" value="1"/>
</dbReference>
<proteinExistence type="inferred from homology"/>
<protein>
    <recommendedName>
        <fullName evidence="4">D-alanine--D-alanine ligase</fullName>
        <ecNumber evidence="4">6.3.2.4</ecNumber>
    </recommendedName>
    <alternativeName>
        <fullName evidence="4">D-Ala-D-Ala ligase</fullName>
    </alternativeName>
    <alternativeName>
        <fullName evidence="4">D-alanylalanine synthetase</fullName>
    </alternativeName>
</protein>
<dbReference type="Proteomes" id="UP000002357">
    <property type="component" value="Chromosome"/>
</dbReference>
<dbReference type="RefSeq" id="WP_003961408.1">
    <property type="nucleotide sequence ID" value="NZ_CM000913.1"/>
</dbReference>
<dbReference type="EC" id="6.3.2.4" evidence="4"/>
<keyword evidence="3 4" id="KW-0961">Cell wall biogenesis/degradation</keyword>
<dbReference type="SUPFAM" id="SSF52440">
    <property type="entry name" value="PreATP-grasp domain"/>
    <property type="match status" value="1"/>
</dbReference>
<dbReference type="GO" id="GO:0005737">
    <property type="term" value="C:cytoplasm"/>
    <property type="evidence" value="ECO:0007669"/>
    <property type="project" value="UniProtKB-SubCell"/>
</dbReference>
<evidence type="ECO:0000256" key="3">
    <source>
        <dbReference type="ARBA" id="ARBA00023316"/>
    </source>
</evidence>
<dbReference type="GO" id="GO:0005524">
    <property type="term" value="F:ATP binding"/>
    <property type="evidence" value="ECO:0007669"/>
    <property type="project" value="UniProtKB-UniRule"/>
</dbReference>
<dbReference type="OrthoDB" id="9813261at2"/>
<dbReference type="AlphaFoldDB" id="E2Q112"/>
<dbReference type="GO" id="GO:0046872">
    <property type="term" value="F:metal ion binding"/>
    <property type="evidence" value="ECO:0007669"/>
    <property type="project" value="InterPro"/>
</dbReference>
<evidence type="ECO:0000256" key="1">
    <source>
        <dbReference type="ARBA" id="ARBA00010871"/>
    </source>
</evidence>
<reference evidence="7 8" key="1">
    <citation type="journal article" date="2010" name="Genome Biol. Evol.">
        <title>The sequence of a 1.8-mb bacterial linear plasmid reveals a rich evolutionary reservoir of secondary metabolic pathways.</title>
        <authorList>
            <person name="Medema M.H."/>
            <person name="Trefzer A."/>
            <person name="Kovalchuk A."/>
            <person name="van den Berg M."/>
            <person name="Mueller U."/>
            <person name="Heijne W."/>
            <person name="Wu L."/>
            <person name="Alam M.T."/>
            <person name="Ronning C.M."/>
            <person name="Nierman W.C."/>
            <person name="Bovenberg R.A.L."/>
            <person name="Breitling R."/>
            <person name="Takano E."/>
        </authorList>
    </citation>
    <scope>NUCLEOTIDE SEQUENCE [LARGE SCALE GENOMIC DNA]</scope>
    <source>
        <strain evidence="8">ATCC 27064 / DSM 738 / JCM 4710 / NBRC 13307 / NCIMB 12785 / NRRL 3585 / VKM Ac-602</strain>
    </source>
</reference>
<evidence type="ECO:0000256" key="2">
    <source>
        <dbReference type="ARBA" id="ARBA00022598"/>
    </source>
</evidence>
<dbReference type="STRING" id="1901.BB341_11450"/>
<evidence type="ECO:0000313" key="7">
    <source>
        <dbReference type="EMBL" id="EFG08517.1"/>
    </source>
</evidence>
<keyword evidence="4" id="KW-0963">Cytoplasm</keyword>
<dbReference type="UniPathway" id="UPA00219"/>
<evidence type="ECO:0000256" key="5">
    <source>
        <dbReference type="PROSITE-ProRule" id="PRU00409"/>
    </source>
</evidence>
<dbReference type="Pfam" id="PF07478">
    <property type="entry name" value="Dala_Dala_lig_C"/>
    <property type="match status" value="1"/>
</dbReference>
<comment type="catalytic activity">
    <reaction evidence="4">
        <text>2 D-alanine + ATP = D-alanyl-D-alanine + ADP + phosphate + H(+)</text>
        <dbReference type="Rhea" id="RHEA:11224"/>
        <dbReference type="ChEBI" id="CHEBI:15378"/>
        <dbReference type="ChEBI" id="CHEBI:30616"/>
        <dbReference type="ChEBI" id="CHEBI:43474"/>
        <dbReference type="ChEBI" id="CHEBI:57416"/>
        <dbReference type="ChEBI" id="CHEBI:57822"/>
        <dbReference type="ChEBI" id="CHEBI:456216"/>
        <dbReference type="EC" id="6.3.2.4"/>
    </reaction>
</comment>
<keyword evidence="4" id="KW-0573">Peptidoglycan synthesis</keyword>
<dbReference type="eggNOG" id="COG1181">
    <property type="taxonomic scope" value="Bacteria"/>
</dbReference>
<dbReference type="InterPro" id="IPR016185">
    <property type="entry name" value="PreATP-grasp_dom_sf"/>
</dbReference>
<keyword evidence="5" id="KW-0547">Nucleotide-binding</keyword>
<evidence type="ECO:0000256" key="4">
    <source>
        <dbReference type="HAMAP-Rule" id="MF_00047"/>
    </source>
</evidence>
<name>E2Q112_STRCL</name>
<dbReference type="EMBL" id="CM000913">
    <property type="protein sequence ID" value="EFG08517.1"/>
    <property type="molecule type" value="Genomic_DNA"/>
</dbReference>
<keyword evidence="8" id="KW-1185">Reference proteome</keyword>
<keyword evidence="2 4" id="KW-0436">Ligase</keyword>
<dbReference type="GO" id="GO:0008716">
    <property type="term" value="F:D-alanine-D-alanine ligase activity"/>
    <property type="evidence" value="ECO:0007669"/>
    <property type="project" value="UniProtKB-UniRule"/>
</dbReference>
<keyword evidence="4" id="KW-0133">Cell shape</keyword>
<dbReference type="HAMAP" id="MF_00047">
    <property type="entry name" value="Dala_Dala_lig"/>
    <property type="match status" value="1"/>
</dbReference>
<organism evidence="7 8">
    <name type="scientific">Streptomyces clavuligerus</name>
    <dbReference type="NCBI Taxonomy" id="1901"/>
    <lineage>
        <taxon>Bacteria</taxon>
        <taxon>Bacillati</taxon>
        <taxon>Actinomycetota</taxon>
        <taxon>Actinomycetes</taxon>
        <taxon>Kitasatosporales</taxon>
        <taxon>Streptomycetaceae</taxon>
        <taxon>Streptomyces</taxon>
    </lineage>
</organism>
<dbReference type="PROSITE" id="PS50975">
    <property type="entry name" value="ATP_GRASP"/>
    <property type="match status" value="1"/>
</dbReference>
<dbReference type="KEGG" id="sclf:BB341_11450"/>
<comment type="subcellular location">
    <subcellularLocation>
        <location evidence="4">Cytoplasm</location>
    </subcellularLocation>
</comment>
<dbReference type="InterPro" id="IPR005905">
    <property type="entry name" value="D_ala_D_ala"/>
</dbReference>
<comment type="pathway">
    <text evidence="4">Cell wall biogenesis; peptidoglycan biosynthesis.</text>
</comment>
<dbReference type="InterPro" id="IPR013815">
    <property type="entry name" value="ATP_grasp_subdomain_1"/>
</dbReference>
<dbReference type="GO" id="GO:0009252">
    <property type="term" value="P:peptidoglycan biosynthetic process"/>
    <property type="evidence" value="ECO:0007669"/>
    <property type="project" value="UniProtKB-UniRule"/>
</dbReference>
<keyword evidence="5" id="KW-0067">ATP-binding</keyword>
<dbReference type="SUPFAM" id="SSF56059">
    <property type="entry name" value="Glutathione synthetase ATP-binding domain-like"/>
    <property type="match status" value="1"/>
</dbReference>
<sequence length="310" mass="33372">MRVAILAGGPSPEGQGSFLSADAAGQALRELGHETEVVDISVPDFWKRLPDFEAAFIAGHGWYAEDGKLQGLLEVMGLPYTGSGVLASSVGMHKPTFKSLMVAHGIETLPWEPVSRGATAAQISRVTAGIGLPLFAKPASNGESFEAGIVRSDKDLRELLAEEGEYSSDEFIAEPFLTGNTFTVGVLDIDGKIEALPVLEAVSLREFYDSEAKQDPSLHEYRCPAPIPDSLRDRMQELAVRVFTVCGCRGVARVDFMLSEDRPVVLEVNTVPGLTLQGNLAAMAKASGLGYRRVVEIMLQSAFDRPAYCP</sequence>
<feature type="domain" description="ATP-grasp" evidence="6">
    <location>
        <begin position="98"/>
        <end position="300"/>
    </location>
</feature>